<dbReference type="AlphaFoldDB" id="A0A0K2TMB5"/>
<protein>
    <submittedName>
        <fullName evidence="1">Uncharacterized protein</fullName>
    </submittedName>
</protein>
<accession>A0A0K2TMB5</accession>
<reference evidence="1" key="1">
    <citation type="submission" date="2014-05" db="EMBL/GenBank/DDBJ databases">
        <authorList>
            <person name="Chronopoulou M."/>
        </authorList>
    </citation>
    <scope>NUCLEOTIDE SEQUENCE</scope>
    <source>
        <tissue evidence="1">Whole organism</tissue>
    </source>
</reference>
<evidence type="ECO:0000313" key="1">
    <source>
        <dbReference type="EMBL" id="CDW26975.1"/>
    </source>
</evidence>
<name>A0A0K2TMB5_LEPSM</name>
<dbReference type="EMBL" id="HACA01009614">
    <property type="protein sequence ID" value="CDW26975.1"/>
    <property type="molecule type" value="Transcribed_RNA"/>
</dbReference>
<proteinExistence type="predicted"/>
<sequence>MILFISSSCHDEEDSTTNNSFGRCCLIYVF</sequence>
<organism evidence="1">
    <name type="scientific">Lepeophtheirus salmonis</name>
    <name type="common">Salmon louse</name>
    <name type="synonym">Caligus salmonis</name>
    <dbReference type="NCBI Taxonomy" id="72036"/>
    <lineage>
        <taxon>Eukaryota</taxon>
        <taxon>Metazoa</taxon>
        <taxon>Ecdysozoa</taxon>
        <taxon>Arthropoda</taxon>
        <taxon>Crustacea</taxon>
        <taxon>Multicrustacea</taxon>
        <taxon>Hexanauplia</taxon>
        <taxon>Copepoda</taxon>
        <taxon>Siphonostomatoida</taxon>
        <taxon>Caligidae</taxon>
        <taxon>Lepeophtheirus</taxon>
    </lineage>
</organism>